<dbReference type="AlphaFoldDB" id="A0A251ZV83"/>
<accession>A0A251ZV83</accession>
<evidence type="ECO:0000313" key="4">
    <source>
        <dbReference type="Proteomes" id="UP000194946"/>
    </source>
</evidence>
<protein>
    <submittedName>
        <fullName evidence="3">Iron transporter</fullName>
    </submittedName>
</protein>
<keyword evidence="4" id="KW-1185">Reference proteome</keyword>
<dbReference type="RefSeq" id="WP_008854424.1">
    <property type="nucleotide sequence ID" value="NZ_JOPB01000005.1"/>
</dbReference>
<dbReference type="Proteomes" id="UP000194946">
    <property type="component" value="Unassembled WGS sequence"/>
</dbReference>
<dbReference type="PANTHER" id="PTHR42954">
    <property type="entry name" value="FE(2+) TRANSPORT PROTEIN A"/>
    <property type="match status" value="1"/>
</dbReference>
<evidence type="ECO:0000259" key="2">
    <source>
        <dbReference type="SMART" id="SM00899"/>
    </source>
</evidence>
<dbReference type="InterPro" id="IPR038157">
    <property type="entry name" value="FeoA_core_dom"/>
</dbReference>
<gene>
    <name evidence="3" type="ORF">HK18_06675</name>
</gene>
<keyword evidence="1" id="KW-0408">Iron</keyword>
<evidence type="ECO:0000313" key="3">
    <source>
        <dbReference type="EMBL" id="OUI78577.1"/>
    </source>
</evidence>
<dbReference type="InterPro" id="IPR052713">
    <property type="entry name" value="FeoA"/>
</dbReference>
<organism evidence="3 4">
    <name type="scientific">Commensalibacter intestini</name>
    <dbReference type="NCBI Taxonomy" id="479936"/>
    <lineage>
        <taxon>Bacteria</taxon>
        <taxon>Pseudomonadati</taxon>
        <taxon>Pseudomonadota</taxon>
        <taxon>Alphaproteobacteria</taxon>
        <taxon>Acetobacterales</taxon>
        <taxon>Acetobacteraceae</taxon>
    </lineage>
</organism>
<dbReference type="InterPro" id="IPR008988">
    <property type="entry name" value="Transcriptional_repressor_C"/>
</dbReference>
<name>A0A251ZV83_9PROT</name>
<dbReference type="SMART" id="SM00899">
    <property type="entry name" value="FeoA"/>
    <property type="match status" value="1"/>
</dbReference>
<dbReference type="PANTHER" id="PTHR42954:SF2">
    <property type="entry name" value="FE(2+) TRANSPORT PROTEIN A"/>
    <property type="match status" value="1"/>
</dbReference>
<evidence type="ECO:0000256" key="1">
    <source>
        <dbReference type="ARBA" id="ARBA00023004"/>
    </source>
</evidence>
<comment type="caution">
    <text evidence="3">The sequence shown here is derived from an EMBL/GenBank/DDBJ whole genome shotgun (WGS) entry which is preliminary data.</text>
</comment>
<dbReference type="Gene3D" id="2.30.30.90">
    <property type="match status" value="1"/>
</dbReference>
<feature type="domain" description="Ferrous iron transporter FeoA-like" evidence="2">
    <location>
        <begin position="4"/>
        <end position="80"/>
    </location>
</feature>
<sequence length="82" mass="8861">MSTFNLSTSSPGKTCVVDHVEDLQTPDPISNRLRDLGFVSGETVKIIAFGPFGANPIAVQVGSTRFALRRNEAARIIIRTDS</sequence>
<proteinExistence type="predicted"/>
<dbReference type="InterPro" id="IPR007167">
    <property type="entry name" value="Fe-transptr_FeoA-like"/>
</dbReference>
<dbReference type="SUPFAM" id="SSF50037">
    <property type="entry name" value="C-terminal domain of transcriptional repressors"/>
    <property type="match status" value="1"/>
</dbReference>
<dbReference type="Pfam" id="PF04023">
    <property type="entry name" value="FeoA"/>
    <property type="match status" value="1"/>
</dbReference>
<reference evidence="4" key="1">
    <citation type="submission" date="2014-06" db="EMBL/GenBank/DDBJ databases">
        <authorList>
            <person name="Winans N.J."/>
            <person name="Newell P.D."/>
            <person name="Douglas A.E."/>
        </authorList>
    </citation>
    <scope>NUCLEOTIDE SEQUENCE [LARGE SCALE GENOMIC DNA]</scope>
    <source>
        <strain evidence="4">DmL_052</strain>
    </source>
</reference>
<dbReference type="EMBL" id="JOPB01000005">
    <property type="protein sequence ID" value="OUI78577.1"/>
    <property type="molecule type" value="Genomic_DNA"/>
</dbReference>
<dbReference type="GO" id="GO:0046914">
    <property type="term" value="F:transition metal ion binding"/>
    <property type="evidence" value="ECO:0007669"/>
    <property type="project" value="InterPro"/>
</dbReference>